<gene>
    <name evidence="4" type="ORF">UFOPK2754_01834</name>
</gene>
<dbReference type="EMBL" id="CAEZYR010000067">
    <property type="protein sequence ID" value="CAB4751526.1"/>
    <property type="molecule type" value="Genomic_DNA"/>
</dbReference>
<proteinExistence type="predicted"/>
<dbReference type="Pfam" id="PF01243">
    <property type="entry name" value="PNPOx_N"/>
    <property type="match status" value="1"/>
</dbReference>
<dbReference type="PANTHER" id="PTHR35176">
    <property type="entry name" value="HEME OXYGENASE HI_0854-RELATED"/>
    <property type="match status" value="1"/>
</dbReference>
<sequence length="192" mass="21281">MLGVTVVDRSGGGSGQTTQTDQVHAGGEQRGPAVTYDRPVTDRLRSENHVSKPIPPYVHDILTDKPTAYLATNRPDGRVSVTPMGLLFDGEHLLLSTTKDRKKYRNMVADDRVTVCVPHRNNPNRYVEVRGRAELTDDLDRSFVNSVAQAYMGVPVYPFDRPEQERVTIRVIAEHVSAPRIPLADDPPTAPD</sequence>
<dbReference type="GO" id="GO:0070967">
    <property type="term" value="F:coenzyme F420 binding"/>
    <property type="evidence" value="ECO:0007669"/>
    <property type="project" value="TreeGrafter"/>
</dbReference>
<name>A0A6J6TWM5_9ZZZZ</name>
<reference evidence="4" key="1">
    <citation type="submission" date="2020-05" db="EMBL/GenBank/DDBJ databases">
        <authorList>
            <person name="Chiriac C."/>
            <person name="Salcher M."/>
            <person name="Ghai R."/>
            <person name="Kavagutti S V."/>
        </authorList>
    </citation>
    <scope>NUCLEOTIDE SEQUENCE</scope>
</reference>
<protein>
    <submittedName>
        <fullName evidence="4">Unannotated protein</fullName>
    </submittedName>
</protein>
<feature type="region of interest" description="Disordered" evidence="2">
    <location>
        <begin position="1"/>
        <end position="35"/>
    </location>
</feature>
<evidence type="ECO:0000256" key="1">
    <source>
        <dbReference type="ARBA" id="ARBA00023002"/>
    </source>
</evidence>
<evidence type="ECO:0000259" key="3">
    <source>
        <dbReference type="Pfam" id="PF01243"/>
    </source>
</evidence>
<evidence type="ECO:0000313" key="4">
    <source>
        <dbReference type="EMBL" id="CAB4751526.1"/>
    </source>
</evidence>
<dbReference type="GO" id="GO:0005829">
    <property type="term" value="C:cytosol"/>
    <property type="evidence" value="ECO:0007669"/>
    <property type="project" value="TreeGrafter"/>
</dbReference>
<dbReference type="InterPro" id="IPR011576">
    <property type="entry name" value="Pyridox_Oxase_N"/>
</dbReference>
<dbReference type="Gene3D" id="2.30.110.10">
    <property type="entry name" value="Electron Transport, Fmn-binding Protein, Chain A"/>
    <property type="match status" value="1"/>
</dbReference>
<evidence type="ECO:0000256" key="2">
    <source>
        <dbReference type="SAM" id="MobiDB-lite"/>
    </source>
</evidence>
<dbReference type="SUPFAM" id="SSF50475">
    <property type="entry name" value="FMN-binding split barrel"/>
    <property type="match status" value="1"/>
</dbReference>
<accession>A0A6J6TWM5</accession>
<organism evidence="4">
    <name type="scientific">freshwater metagenome</name>
    <dbReference type="NCBI Taxonomy" id="449393"/>
    <lineage>
        <taxon>unclassified sequences</taxon>
        <taxon>metagenomes</taxon>
        <taxon>ecological metagenomes</taxon>
    </lineage>
</organism>
<dbReference type="InterPro" id="IPR012349">
    <property type="entry name" value="Split_barrel_FMN-bd"/>
</dbReference>
<keyword evidence="1" id="KW-0560">Oxidoreductase</keyword>
<feature type="domain" description="Pyridoxamine 5'-phosphate oxidase N-terminal" evidence="3">
    <location>
        <begin position="58"/>
        <end position="176"/>
    </location>
</feature>
<dbReference type="InterPro" id="IPR019920">
    <property type="entry name" value="F420-binding_dom_put"/>
</dbReference>
<dbReference type="PANTHER" id="PTHR35176:SF6">
    <property type="entry name" value="HEME OXYGENASE HI_0854-RELATED"/>
    <property type="match status" value="1"/>
</dbReference>
<dbReference type="GO" id="GO:0016627">
    <property type="term" value="F:oxidoreductase activity, acting on the CH-CH group of donors"/>
    <property type="evidence" value="ECO:0007669"/>
    <property type="project" value="TreeGrafter"/>
</dbReference>
<dbReference type="AlphaFoldDB" id="A0A6J6TWM5"/>
<dbReference type="NCBIfam" id="TIGR03618">
    <property type="entry name" value="Rv1155_F420"/>
    <property type="match status" value="1"/>
</dbReference>
<dbReference type="InterPro" id="IPR052019">
    <property type="entry name" value="F420H2_bilvrd_red/Heme_oxyg"/>
</dbReference>